<evidence type="ECO:0000256" key="17">
    <source>
        <dbReference type="SAM" id="MobiDB-lite"/>
    </source>
</evidence>
<dbReference type="PROSITE" id="PS01156">
    <property type="entry name" value="TONB_DEPENDENT_REC_2"/>
    <property type="match status" value="1"/>
</dbReference>
<evidence type="ECO:0000256" key="3">
    <source>
        <dbReference type="ARBA" id="ARBA00022448"/>
    </source>
</evidence>
<dbReference type="PROSITE" id="PS52016">
    <property type="entry name" value="TONB_DEPENDENT_REC_3"/>
    <property type="match status" value="1"/>
</dbReference>
<evidence type="ECO:0000256" key="11">
    <source>
        <dbReference type="ARBA" id="ARBA00023136"/>
    </source>
</evidence>
<dbReference type="SUPFAM" id="SSF56935">
    <property type="entry name" value="Porins"/>
    <property type="match status" value="1"/>
</dbReference>
<dbReference type="GO" id="GO:0015344">
    <property type="term" value="F:siderophore uptake transmembrane transporter activity"/>
    <property type="evidence" value="ECO:0007669"/>
    <property type="project" value="TreeGrafter"/>
</dbReference>
<keyword evidence="4 14" id="KW-1134">Transmembrane beta strand</keyword>
<dbReference type="NCBIfam" id="TIGR01783">
    <property type="entry name" value="TonB-siderophor"/>
    <property type="match status" value="1"/>
</dbReference>
<keyword evidence="10 16" id="KW-0798">TonB box</keyword>
<dbReference type="InterPro" id="IPR010105">
    <property type="entry name" value="TonB_sidphr_rcpt"/>
</dbReference>
<comment type="subcellular location">
    <subcellularLocation>
        <location evidence="1 14">Cell outer membrane</location>
        <topology evidence="1 14">Multi-pass membrane protein</topology>
    </subcellularLocation>
</comment>
<comment type="similarity">
    <text evidence="2 14 16">Belongs to the TonB-dependent receptor family.</text>
</comment>
<evidence type="ECO:0000256" key="9">
    <source>
        <dbReference type="ARBA" id="ARBA00023065"/>
    </source>
</evidence>
<dbReference type="GO" id="GO:0009279">
    <property type="term" value="C:cell outer membrane"/>
    <property type="evidence" value="ECO:0007669"/>
    <property type="project" value="UniProtKB-SubCell"/>
</dbReference>
<keyword evidence="11 14" id="KW-0472">Membrane</keyword>
<evidence type="ECO:0000256" key="5">
    <source>
        <dbReference type="ARBA" id="ARBA00022496"/>
    </source>
</evidence>
<dbReference type="GO" id="GO:0015891">
    <property type="term" value="P:siderophore transport"/>
    <property type="evidence" value="ECO:0007669"/>
    <property type="project" value="InterPro"/>
</dbReference>
<sequence length="761" mass="82470">MLTILINYKYFKPSLGISSMTFAYHHGASGEAGRTATGNVVVPRSRLAPLALAALLAFAAAPAIAQSMAATSTDGPTTDADAQATLQATTVTGSALRETPQNLKQPVQSGALGSRSQLDTPFSTTVVSQEQLEQRQPAKLGDVFSTDASVTDGSNAFDAWAGYIYVRGMPIDWQSGFKLDGMPVMTYGVTMPYEQFDRVELLKGLSGFMYGFVAPGGVVNYVTKKPTDERIASIDVGFHSNGIWREHVDLGGRAGPNDMFGARLNYTHEEGRTYSDGNLNRDTVSLALDARLTPDLTWNFGAMYQDRRATGTTPSLSTASFQGHQLPGPINVSNANLQTQATHLNTITQFYTTGLQYQLNPDWKVSADFAYNKSTRDRNEATLYLLNGAGDFRGLNDLGDEINTFHAWQVAAEGKVRTGPLAHQLTFGYASQYQTNDYTYLYSPVTANAYVPFSTYSGNLYQGASYQFFGDGSTLQAQRASAIEQRSVFASDTVQITDRLSVLGGARFTNYNQTNAQGISTYSTNGVFTPTLAVMYKLAPNATAYASYVEALEAGEVVGSTYANAGAVLNPFKSRQYEVGVKTEQSTWSTTAALFRIERGAVYTNSANARVSDGQSIYQGIELAGAVKLGPRWTLGASAMALDSWYARTNGFDGNRVGGAPRFVLSGNVEYKVPYVPGLSVGGDIRYNGRTALNPQNSLAVSGYTLINLGATYRTRVAGKDVTLRAAVSNLTNRKYWEYQYDNYIKPADPRMVSLNAKIDF</sequence>
<evidence type="ECO:0000313" key="21">
    <source>
        <dbReference type="Proteomes" id="UP000384354"/>
    </source>
</evidence>
<evidence type="ECO:0000256" key="14">
    <source>
        <dbReference type="PROSITE-ProRule" id="PRU01360"/>
    </source>
</evidence>
<keyword evidence="9" id="KW-0406">Ion transport</keyword>
<evidence type="ECO:0000256" key="6">
    <source>
        <dbReference type="ARBA" id="ARBA00022692"/>
    </source>
</evidence>
<keyword evidence="12 20" id="KW-0675">Receptor</keyword>
<dbReference type="Pfam" id="PF07715">
    <property type="entry name" value="Plug"/>
    <property type="match status" value="1"/>
</dbReference>
<dbReference type="Gene3D" id="2.40.170.20">
    <property type="entry name" value="TonB-dependent receptor, beta-barrel domain"/>
    <property type="match status" value="1"/>
</dbReference>
<evidence type="ECO:0000256" key="15">
    <source>
        <dbReference type="PROSITE-ProRule" id="PRU10144"/>
    </source>
</evidence>
<evidence type="ECO:0000256" key="16">
    <source>
        <dbReference type="RuleBase" id="RU003357"/>
    </source>
</evidence>
<feature type="region of interest" description="Disordered" evidence="17">
    <location>
        <begin position="93"/>
        <end position="116"/>
    </location>
</feature>
<evidence type="ECO:0000259" key="18">
    <source>
        <dbReference type="Pfam" id="PF00593"/>
    </source>
</evidence>
<keyword evidence="7" id="KW-0732">Signal</keyword>
<reference evidence="20 21" key="1">
    <citation type="submission" date="2019-08" db="EMBL/GenBank/DDBJ databases">
        <authorList>
            <person name="Peeters C."/>
        </authorList>
    </citation>
    <scope>NUCLEOTIDE SEQUENCE [LARGE SCALE GENOMIC DNA]</scope>
    <source>
        <strain evidence="20 21">LMG 31106</strain>
    </source>
</reference>
<dbReference type="InterPro" id="IPR010917">
    <property type="entry name" value="TonB_rcpt_CS"/>
</dbReference>
<dbReference type="Pfam" id="PF00593">
    <property type="entry name" value="TonB_dep_Rec_b-barrel"/>
    <property type="match status" value="1"/>
</dbReference>
<dbReference type="EMBL" id="CABPSL010000008">
    <property type="protein sequence ID" value="VVE07209.1"/>
    <property type="molecule type" value="Genomic_DNA"/>
</dbReference>
<evidence type="ECO:0000256" key="8">
    <source>
        <dbReference type="ARBA" id="ARBA00023004"/>
    </source>
</evidence>
<keyword evidence="8" id="KW-0408">Iron</keyword>
<feature type="domain" description="TonB-dependent receptor-like beta-barrel" evidence="18">
    <location>
        <begin position="313"/>
        <end position="731"/>
    </location>
</feature>
<feature type="domain" description="TonB-dependent receptor plug" evidence="19">
    <location>
        <begin position="117"/>
        <end position="218"/>
    </location>
</feature>
<name>A0A5E4V749_9BURK</name>
<evidence type="ECO:0000256" key="13">
    <source>
        <dbReference type="ARBA" id="ARBA00023237"/>
    </source>
</evidence>
<evidence type="ECO:0000256" key="1">
    <source>
        <dbReference type="ARBA" id="ARBA00004571"/>
    </source>
</evidence>
<evidence type="ECO:0000259" key="19">
    <source>
        <dbReference type="Pfam" id="PF07715"/>
    </source>
</evidence>
<dbReference type="InterPro" id="IPR000531">
    <property type="entry name" value="Beta-barrel_TonB"/>
</dbReference>
<keyword evidence="5" id="KW-0410">Iron transport</keyword>
<dbReference type="GO" id="GO:0038023">
    <property type="term" value="F:signaling receptor activity"/>
    <property type="evidence" value="ECO:0007669"/>
    <property type="project" value="InterPro"/>
</dbReference>
<keyword evidence="13 14" id="KW-0998">Cell outer membrane</keyword>
<keyword evidence="6 14" id="KW-0812">Transmembrane</keyword>
<organism evidence="20 21">
    <name type="scientific">Pandoraea cepalis</name>
    <dbReference type="NCBI Taxonomy" id="2508294"/>
    <lineage>
        <taxon>Bacteria</taxon>
        <taxon>Pseudomonadati</taxon>
        <taxon>Pseudomonadota</taxon>
        <taxon>Betaproteobacteria</taxon>
        <taxon>Burkholderiales</taxon>
        <taxon>Burkholderiaceae</taxon>
        <taxon>Pandoraea</taxon>
    </lineage>
</organism>
<dbReference type="InterPro" id="IPR039426">
    <property type="entry name" value="TonB-dep_rcpt-like"/>
</dbReference>
<feature type="short sequence motif" description="TonB C-terminal box" evidence="15">
    <location>
        <begin position="744"/>
        <end position="761"/>
    </location>
</feature>
<protein>
    <submittedName>
        <fullName evidence="20">Ferrichrome receptor FcuA</fullName>
    </submittedName>
</protein>
<keyword evidence="3 14" id="KW-0813">Transport</keyword>
<evidence type="ECO:0000256" key="12">
    <source>
        <dbReference type="ARBA" id="ARBA00023170"/>
    </source>
</evidence>
<dbReference type="InterPro" id="IPR012910">
    <property type="entry name" value="Plug_dom"/>
</dbReference>
<evidence type="ECO:0000313" key="20">
    <source>
        <dbReference type="EMBL" id="VVE07209.1"/>
    </source>
</evidence>
<feature type="compositionally biased region" description="Polar residues" evidence="17">
    <location>
        <begin position="99"/>
        <end position="108"/>
    </location>
</feature>
<dbReference type="PANTHER" id="PTHR32552:SF82">
    <property type="entry name" value="FCUA PROTEIN"/>
    <property type="match status" value="1"/>
</dbReference>
<evidence type="ECO:0000256" key="10">
    <source>
        <dbReference type="ARBA" id="ARBA00023077"/>
    </source>
</evidence>
<evidence type="ECO:0000256" key="2">
    <source>
        <dbReference type="ARBA" id="ARBA00009810"/>
    </source>
</evidence>
<dbReference type="PANTHER" id="PTHR32552">
    <property type="entry name" value="FERRICHROME IRON RECEPTOR-RELATED"/>
    <property type="match status" value="1"/>
</dbReference>
<evidence type="ECO:0000256" key="4">
    <source>
        <dbReference type="ARBA" id="ARBA00022452"/>
    </source>
</evidence>
<dbReference type="CDD" id="cd01347">
    <property type="entry name" value="ligand_gated_channel"/>
    <property type="match status" value="1"/>
</dbReference>
<gene>
    <name evidence="20" type="primary">fcuA</name>
    <name evidence="20" type="ORF">PCE31106_02427</name>
</gene>
<dbReference type="Gene3D" id="2.170.130.10">
    <property type="entry name" value="TonB-dependent receptor, plug domain"/>
    <property type="match status" value="1"/>
</dbReference>
<dbReference type="InterPro" id="IPR036942">
    <property type="entry name" value="Beta-barrel_TonB_sf"/>
</dbReference>
<accession>A0A5E4V749</accession>
<dbReference type="InterPro" id="IPR037066">
    <property type="entry name" value="Plug_dom_sf"/>
</dbReference>
<evidence type="ECO:0000256" key="7">
    <source>
        <dbReference type="ARBA" id="ARBA00022729"/>
    </source>
</evidence>
<dbReference type="Proteomes" id="UP000384354">
    <property type="component" value="Unassembled WGS sequence"/>
</dbReference>
<dbReference type="AlphaFoldDB" id="A0A5E4V749"/>
<proteinExistence type="inferred from homology"/>